<evidence type="ECO:0000313" key="3">
    <source>
        <dbReference type="Proteomes" id="UP000037178"/>
    </source>
</evidence>
<organism evidence="2 3">
    <name type="scientific">Candidatus Rhodobacter oscarellae</name>
    <dbReference type="NCBI Taxonomy" id="1675527"/>
    <lineage>
        <taxon>Bacteria</taxon>
        <taxon>Pseudomonadati</taxon>
        <taxon>Pseudomonadota</taxon>
        <taxon>Alphaproteobacteria</taxon>
        <taxon>Rhodobacterales</taxon>
        <taxon>Rhodobacter group</taxon>
        <taxon>Rhodobacter</taxon>
    </lineage>
</organism>
<keyword evidence="3" id="KW-1185">Reference proteome</keyword>
<keyword evidence="1" id="KW-0812">Transmembrane</keyword>
<proteinExistence type="predicted"/>
<dbReference type="OrthoDB" id="5525128at2"/>
<sequence length="60" mass="6426">MRSFRKFKNDEGGAITVDWVVLTAAILGVLLGALTTFNQGVTTHAELASTTIEGNDIPTY</sequence>
<accession>A0A0J9ECS0</accession>
<evidence type="ECO:0008006" key="4">
    <source>
        <dbReference type="Google" id="ProtNLM"/>
    </source>
</evidence>
<comment type="caution">
    <text evidence="2">The sequence shown here is derived from an EMBL/GenBank/DDBJ whole genome shotgun (WGS) entry which is preliminary data.</text>
</comment>
<feature type="transmembrane region" description="Helical" evidence="1">
    <location>
        <begin position="12"/>
        <end position="34"/>
    </location>
</feature>
<dbReference type="Proteomes" id="UP000037178">
    <property type="component" value="Unassembled WGS sequence"/>
</dbReference>
<keyword evidence="1" id="KW-1133">Transmembrane helix</keyword>
<dbReference type="EMBL" id="LFTY01000002">
    <property type="protein sequence ID" value="KMW59524.1"/>
    <property type="molecule type" value="Genomic_DNA"/>
</dbReference>
<keyword evidence="1" id="KW-0472">Membrane</keyword>
<name>A0A0J9ECS0_9RHOB</name>
<evidence type="ECO:0000313" key="2">
    <source>
        <dbReference type="EMBL" id="KMW59524.1"/>
    </source>
</evidence>
<gene>
    <name evidence="2" type="ORF">AIOL_004506</name>
</gene>
<reference evidence="2 3" key="1">
    <citation type="submission" date="2015-06" db="EMBL/GenBank/DDBJ databases">
        <title>Draft genome sequence of an Alphaproteobacteria species associated to the Mediterranean sponge Oscarella lobularis.</title>
        <authorList>
            <person name="Jourda C."/>
            <person name="Santini S."/>
            <person name="Claverie J.-M."/>
        </authorList>
    </citation>
    <scope>NUCLEOTIDE SEQUENCE [LARGE SCALE GENOMIC DNA]</scope>
    <source>
        <strain evidence="2">IGS</strain>
    </source>
</reference>
<dbReference type="PATRIC" id="fig|1675527.3.peg.4714"/>
<dbReference type="STRING" id="1675527.AIOL_004506"/>
<dbReference type="AlphaFoldDB" id="A0A0J9ECS0"/>
<evidence type="ECO:0000256" key="1">
    <source>
        <dbReference type="SAM" id="Phobius"/>
    </source>
</evidence>
<protein>
    <recommendedName>
        <fullName evidence="4">Flp pilus assembly protein, pilin Flp</fullName>
    </recommendedName>
</protein>